<keyword evidence="1" id="KW-1133">Transmembrane helix</keyword>
<feature type="transmembrane region" description="Helical" evidence="1">
    <location>
        <begin position="111"/>
        <end position="131"/>
    </location>
</feature>
<evidence type="ECO:0000256" key="1">
    <source>
        <dbReference type="SAM" id="Phobius"/>
    </source>
</evidence>
<dbReference type="InterPro" id="IPR008523">
    <property type="entry name" value="DUF805"/>
</dbReference>
<name>A0A0S3PPY5_9BRAD</name>
<keyword evidence="3" id="KW-1185">Reference proteome</keyword>
<dbReference type="Pfam" id="PF05656">
    <property type="entry name" value="DUF805"/>
    <property type="match status" value="1"/>
</dbReference>
<dbReference type="KEGG" id="vgo:GJW-30_1_00490"/>
<feature type="transmembrane region" description="Helical" evidence="1">
    <location>
        <begin position="20"/>
        <end position="44"/>
    </location>
</feature>
<evidence type="ECO:0000313" key="3">
    <source>
        <dbReference type="Proteomes" id="UP000236884"/>
    </source>
</evidence>
<organism evidence="2 3">
    <name type="scientific">Variibacter gotjawalensis</name>
    <dbReference type="NCBI Taxonomy" id="1333996"/>
    <lineage>
        <taxon>Bacteria</taxon>
        <taxon>Pseudomonadati</taxon>
        <taxon>Pseudomonadota</taxon>
        <taxon>Alphaproteobacteria</taxon>
        <taxon>Hyphomicrobiales</taxon>
        <taxon>Nitrobacteraceae</taxon>
        <taxon>Variibacter</taxon>
    </lineage>
</organism>
<keyword evidence="1" id="KW-0812">Transmembrane</keyword>
<dbReference type="PANTHER" id="PTHR34980">
    <property type="entry name" value="INNER MEMBRANE PROTEIN-RELATED-RELATED"/>
    <property type="match status" value="1"/>
</dbReference>
<reference evidence="2 3" key="1">
    <citation type="submission" date="2015-08" db="EMBL/GenBank/DDBJ databases">
        <title>Investigation of the bacterial diversity of lava forest soil.</title>
        <authorList>
            <person name="Lee J.S."/>
        </authorList>
    </citation>
    <scope>NUCLEOTIDE SEQUENCE [LARGE SCALE GENOMIC DNA]</scope>
    <source>
        <strain evidence="2 3">GJW-30</strain>
    </source>
</reference>
<proteinExistence type="predicted"/>
<accession>A0A0S3PPY5</accession>
<dbReference type="EMBL" id="AP014946">
    <property type="protein sequence ID" value="BAT57978.1"/>
    <property type="molecule type" value="Genomic_DNA"/>
</dbReference>
<feature type="transmembrane region" description="Helical" evidence="1">
    <location>
        <begin position="50"/>
        <end position="67"/>
    </location>
</feature>
<feature type="transmembrane region" description="Helical" evidence="1">
    <location>
        <begin position="79"/>
        <end position="99"/>
    </location>
</feature>
<gene>
    <name evidence="2" type="primary">yhaH</name>
    <name evidence="2" type="ORF">GJW-30_1_00490</name>
</gene>
<dbReference type="RefSeq" id="WP_096351219.1">
    <property type="nucleotide sequence ID" value="NZ_AP014946.1"/>
</dbReference>
<dbReference type="AlphaFoldDB" id="A0A0S3PPY5"/>
<evidence type="ECO:0000313" key="2">
    <source>
        <dbReference type="EMBL" id="BAT57978.1"/>
    </source>
</evidence>
<dbReference type="GO" id="GO:0005886">
    <property type="term" value="C:plasma membrane"/>
    <property type="evidence" value="ECO:0007669"/>
    <property type="project" value="TreeGrafter"/>
</dbReference>
<sequence>MDFAYLFTRSDGRINRKPFWMGILVMIAISIVVIGLLAFTVGMVGRGAKIVVFIVQLLFLYPSYNLMVKRLHDRDRPDFFAIIMLAPALVNGLFDVLGITGNPLNMGPLDYLLGIVQLGIGIWSLVELGCLRGTVGPNQHGPDPLQGQP</sequence>
<keyword evidence="1" id="KW-0472">Membrane</keyword>
<dbReference type="Proteomes" id="UP000236884">
    <property type="component" value="Chromosome"/>
</dbReference>
<dbReference type="OrthoDB" id="9812349at2"/>
<protein>
    <submittedName>
        <fullName evidence="2">Inner membrane protein YhaH</fullName>
    </submittedName>
</protein>